<keyword evidence="2" id="KW-0963">Cytoplasm</keyword>
<evidence type="ECO:0000256" key="1">
    <source>
        <dbReference type="ARBA" id="ARBA00005395"/>
    </source>
</evidence>
<accession>A0A7C3ZFE8</accession>
<evidence type="ECO:0000256" key="3">
    <source>
        <dbReference type="ARBA" id="ARBA00022679"/>
    </source>
</evidence>
<organism evidence="7">
    <name type="scientific">Archaeoglobus fulgidus</name>
    <dbReference type="NCBI Taxonomy" id="2234"/>
    <lineage>
        <taxon>Archaea</taxon>
        <taxon>Methanobacteriati</taxon>
        <taxon>Methanobacteriota</taxon>
        <taxon>Archaeoglobi</taxon>
        <taxon>Archaeoglobales</taxon>
        <taxon>Archaeoglobaceae</taxon>
        <taxon>Archaeoglobus</taxon>
    </lineage>
</organism>
<keyword evidence="4" id="KW-0012">Acyltransferase</keyword>
<sequence>MNNFYIPERQLSFVQSVIIRDYINKDFKEILEIDRETFSPRNPAYDVYVYLTYGSDLLVADTGSKIAGYIVTMDVDEFTGKIIAFAVKKEFRGMGIGKMLLSEAIKRLEGRGKRKITLEVRVSNVPAQNLYKKFGFEIIDVIHGYYSDGEDAYLMVRTVQVQ</sequence>
<name>A0A7C3ZFE8_ARCFL</name>
<gene>
    <name evidence="7" type="primary">rimI</name>
    <name evidence="7" type="ORF">ENR21_04440</name>
    <name evidence="6" type="ORF">ENW66_00490</name>
</gene>
<dbReference type="InterPro" id="IPR006464">
    <property type="entry name" value="AcTrfase_RimI/Ard1"/>
</dbReference>
<dbReference type="SUPFAM" id="SSF55729">
    <property type="entry name" value="Acyl-CoA N-acyltransferases (Nat)"/>
    <property type="match status" value="1"/>
</dbReference>
<feature type="domain" description="N-acetyltransferase" evidence="5">
    <location>
        <begin position="17"/>
        <end position="160"/>
    </location>
</feature>
<dbReference type="Pfam" id="PF00583">
    <property type="entry name" value="Acetyltransf_1"/>
    <property type="match status" value="1"/>
</dbReference>
<evidence type="ECO:0000256" key="4">
    <source>
        <dbReference type="ARBA" id="ARBA00023315"/>
    </source>
</evidence>
<dbReference type="Gene3D" id="3.40.630.30">
    <property type="match status" value="1"/>
</dbReference>
<dbReference type="CDD" id="cd04301">
    <property type="entry name" value="NAT_SF"/>
    <property type="match status" value="1"/>
</dbReference>
<protein>
    <submittedName>
        <fullName evidence="7">Ribosomal-protein-alanine N-acetyltransferase</fullName>
    </submittedName>
</protein>
<dbReference type="AlphaFoldDB" id="A0A7C3ZFE8"/>
<reference evidence="7" key="1">
    <citation type="journal article" date="2020" name="mSystems">
        <title>Genome- and Community-Level Interaction Insights into Carbon Utilization and Element Cycling Functions of Hydrothermarchaeota in Hydrothermal Sediment.</title>
        <authorList>
            <person name="Zhou Z."/>
            <person name="Liu Y."/>
            <person name="Xu W."/>
            <person name="Pan J."/>
            <person name="Luo Z.H."/>
            <person name="Li M."/>
        </authorList>
    </citation>
    <scope>NUCLEOTIDE SEQUENCE [LARGE SCALE GENOMIC DNA]</scope>
    <source>
        <strain evidence="7">SpSt-38</strain>
        <strain evidence="6">SpSt-87</strain>
    </source>
</reference>
<dbReference type="PROSITE" id="PS51186">
    <property type="entry name" value="GNAT"/>
    <property type="match status" value="1"/>
</dbReference>
<evidence type="ECO:0000313" key="7">
    <source>
        <dbReference type="EMBL" id="HGF87649.1"/>
    </source>
</evidence>
<dbReference type="NCBIfam" id="TIGR01575">
    <property type="entry name" value="rimI"/>
    <property type="match status" value="1"/>
</dbReference>
<proteinExistence type="inferred from homology"/>
<dbReference type="PANTHER" id="PTHR43420">
    <property type="entry name" value="ACETYLTRANSFERASE"/>
    <property type="match status" value="1"/>
</dbReference>
<dbReference type="InterPro" id="IPR050680">
    <property type="entry name" value="YpeA/RimI_acetyltransf"/>
</dbReference>
<comment type="caution">
    <text evidence="7">The sequence shown here is derived from an EMBL/GenBank/DDBJ whole genome shotgun (WGS) entry which is preliminary data.</text>
</comment>
<dbReference type="PANTHER" id="PTHR43420:SF12">
    <property type="entry name" value="N-ACETYLTRANSFERASE DOMAIN-CONTAINING PROTEIN"/>
    <property type="match status" value="1"/>
</dbReference>
<dbReference type="EMBL" id="DTLB01000001">
    <property type="protein sequence ID" value="HFW31421.1"/>
    <property type="molecule type" value="Genomic_DNA"/>
</dbReference>
<evidence type="ECO:0000259" key="5">
    <source>
        <dbReference type="PROSITE" id="PS51186"/>
    </source>
</evidence>
<comment type="similarity">
    <text evidence="1">Belongs to the acetyltransferase family. RimI subfamily.</text>
</comment>
<keyword evidence="3 7" id="KW-0808">Transferase</keyword>
<dbReference type="EMBL" id="DSQD01000138">
    <property type="protein sequence ID" value="HGF87649.1"/>
    <property type="molecule type" value="Genomic_DNA"/>
</dbReference>
<dbReference type="InterPro" id="IPR016181">
    <property type="entry name" value="Acyl_CoA_acyltransferase"/>
</dbReference>
<evidence type="ECO:0000256" key="2">
    <source>
        <dbReference type="ARBA" id="ARBA00022490"/>
    </source>
</evidence>
<evidence type="ECO:0000313" key="6">
    <source>
        <dbReference type="EMBL" id="HFW31421.1"/>
    </source>
</evidence>
<dbReference type="GO" id="GO:0008080">
    <property type="term" value="F:N-acetyltransferase activity"/>
    <property type="evidence" value="ECO:0007669"/>
    <property type="project" value="InterPro"/>
</dbReference>
<dbReference type="InterPro" id="IPR000182">
    <property type="entry name" value="GNAT_dom"/>
</dbReference>